<protein>
    <recommendedName>
        <fullName evidence="4">DUF4190 domain-containing protein</fullName>
    </recommendedName>
</protein>
<keyword evidence="3" id="KW-1185">Reference proteome</keyword>
<feature type="transmembrane region" description="Helical" evidence="1">
    <location>
        <begin position="16"/>
        <end position="49"/>
    </location>
</feature>
<evidence type="ECO:0000313" key="2">
    <source>
        <dbReference type="EMBL" id="QJC51862.1"/>
    </source>
</evidence>
<reference evidence="2 3" key="1">
    <citation type="submission" date="2020-04" db="EMBL/GenBank/DDBJ databases">
        <title>Novel Paenibacillus strain UniB2 isolated from commercial digestive syrup.</title>
        <authorList>
            <person name="Thorat V."/>
            <person name="Kirdat K."/>
            <person name="Tiwarekar B."/>
            <person name="Yadav A."/>
        </authorList>
    </citation>
    <scope>NUCLEOTIDE SEQUENCE [LARGE SCALE GENOMIC DNA]</scope>
    <source>
        <strain evidence="2 3">UniB2</strain>
    </source>
</reference>
<dbReference type="RefSeq" id="WP_168907441.1">
    <property type="nucleotide sequence ID" value="NZ_CP051428.1"/>
</dbReference>
<evidence type="ECO:0000256" key="1">
    <source>
        <dbReference type="SAM" id="Phobius"/>
    </source>
</evidence>
<proteinExistence type="predicted"/>
<evidence type="ECO:0008006" key="4">
    <source>
        <dbReference type="Google" id="ProtNLM"/>
    </source>
</evidence>
<dbReference type="KEGG" id="palr:HGI30_10080"/>
<accession>A0A6H2GWU4</accession>
<dbReference type="AlphaFoldDB" id="A0A6H2GWU4"/>
<keyword evidence="1" id="KW-1133">Transmembrane helix</keyword>
<name>A0A6H2GWU4_9BACL</name>
<keyword evidence="1" id="KW-0472">Membrane</keyword>
<organism evidence="2 3">
    <name type="scientific">Paenibacillus albicereus</name>
    <dbReference type="NCBI Taxonomy" id="2726185"/>
    <lineage>
        <taxon>Bacteria</taxon>
        <taxon>Bacillati</taxon>
        <taxon>Bacillota</taxon>
        <taxon>Bacilli</taxon>
        <taxon>Bacillales</taxon>
        <taxon>Paenibacillaceae</taxon>
        <taxon>Paenibacillus</taxon>
    </lineage>
</organism>
<gene>
    <name evidence="2" type="ORF">HGI30_10080</name>
</gene>
<keyword evidence="1" id="KW-0812">Transmembrane</keyword>
<feature type="transmembrane region" description="Helical" evidence="1">
    <location>
        <begin position="56"/>
        <end position="81"/>
    </location>
</feature>
<sequence>MNVVETKQGSRQNKDIVIYGWAAIIGVFLLPLIISPVLAVAAVVCGYAAKKRGRDLMGVAIMASAPAAILIAYLISLFITINPA</sequence>
<evidence type="ECO:0000313" key="3">
    <source>
        <dbReference type="Proteomes" id="UP000502136"/>
    </source>
</evidence>
<dbReference type="EMBL" id="CP051428">
    <property type="protein sequence ID" value="QJC51862.1"/>
    <property type="molecule type" value="Genomic_DNA"/>
</dbReference>
<dbReference type="Proteomes" id="UP000502136">
    <property type="component" value="Chromosome"/>
</dbReference>